<feature type="transmembrane region" description="Helical" evidence="1">
    <location>
        <begin position="37"/>
        <end position="62"/>
    </location>
</feature>
<dbReference type="InterPro" id="IPR004155">
    <property type="entry name" value="PBS_lyase_HEAT"/>
</dbReference>
<keyword evidence="1" id="KW-0472">Membrane</keyword>
<evidence type="ECO:0008006" key="4">
    <source>
        <dbReference type="Google" id="ProtNLM"/>
    </source>
</evidence>
<accession>A0A1F6CSF7</accession>
<dbReference type="AlphaFoldDB" id="A0A1F6CSF7"/>
<dbReference type="PANTHER" id="PTHR12697:SF38">
    <property type="entry name" value="PBS LYASE HEAT DOMAIN PROTEIN REPEAT-CONTAINING PROTEIN"/>
    <property type="match status" value="1"/>
</dbReference>
<keyword evidence="1" id="KW-0812">Transmembrane</keyword>
<dbReference type="GO" id="GO:0016491">
    <property type="term" value="F:oxidoreductase activity"/>
    <property type="evidence" value="ECO:0007669"/>
    <property type="project" value="TreeGrafter"/>
</dbReference>
<dbReference type="SMART" id="SM00567">
    <property type="entry name" value="EZ_HEAT"/>
    <property type="match status" value="4"/>
</dbReference>
<dbReference type="InterPro" id="IPR011989">
    <property type="entry name" value="ARM-like"/>
</dbReference>
<keyword evidence="1" id="KW-1133">Transmembrane helix</keyword>
<protein>
    <recommendedName>
        <fullName evidence="4">HEAT repeat domain-containing protein</fullName>
    </recommendedName>
</protein>
<dbReference type="Gene3D" id="1.25.10.10">
    <property type="entry name" value="Leucine-rich Repeat Variant"/>
    <property type="match status" value="1"/>
</dbReference>
<dbReference type="PANTHER" id="PTHR12697">
    <property type="entry name" value="PBS LYASE HEAT-LIKE PROTEIN"/>
    <property type="match status" value="1"/>
</dbReference>
<dbReference type="EMBL" id="MFKF01000157">
    <property type="protein sequence ID" value="OGG52116.1"/>
    <property type="molecule type" value="Genomic_DNA"/>
</dbReference>
<gene>
    <name evidence="2" type="ORF">A3F84_19895</name>
</gene>
<name>A0A1F6CSF7_HANXR</name>
<dbReference type="SUPFAM" id="SSF48371">
    <property type="entry name" value="ARM repeat"/>
    <property type="match status" value="1"/>
</dbReference>
<proteinExistence type="predicted"/>
<reference evidence="2 3" key="1">
    <citation type="journal article" date="2016" name="Nat. Commun.">
        <title>Thousands of microbial genomes shed light on interconnected biogeochemical processes in an aquifer system.</title>
        <authorList>
            <person name="Anantharaman K."/>
            <person name="Brown C.T."/>
            <person name="Hug L.A."/>
            <person name="Sharon I."/>
            <person name="Castelle C.J."/>
            <person name="Probst A.J."/>
            <person name="Thomas B.C."/>
            <person name="Singh A."/>
            <person name="Wilkins M.J."/>
            <person name="Karaoz U."/>
            <person name="Brodie E.L."/>
            <person name="Williams K.H."/>
            <person name="Hubbard S.S."/>
            <person name="Banfield J.F."/>
        </authorList>
    </citation>
    <scope>NUCLEOTIDE SEQUENCE [LARGE SCALE GENOMIC DNA]</scope>
    <source>
        <strain evidence="3">RIFCSPLOWO2_12_FULL_64_10</strain>
    </source>
</reference>
<evidence type="ECO:0000313" key="2">
    <source>
        <dbReference type="EMBL" id="OGG52116.1"/>
    </source>
</evidence>
<comment type="caution">
    <text evidence="2">The sequence shown here is derived from an EMBL/GenBank/DDBJ whole genome shotgun (WGS) entry which is preliminary data.</text>
</comment>
<evidence type="ECO:0000313" key="3">
    <source>
        <dbReference type="Proteomes" id="UP000178606"/>
    </source>
</evidence>
<dbReference type="InterPro" id="IPR016024">
    <property type="entry name" value="ARM-type_fold"/>
</dbReference>
<evidence type="ECO:0000256" key="1">
    <source>
        <dbReference type="SAM" id="Phobius"/>
    </source>
</evidence>
<sequence>MADNGPVNDVAPTPEALRRIAEEATTPRSNGVSASRMIGQLVLFPLAIVGVCVAIYLLYSLLTREERTARDLLNEVRAGGSSRRWQAAYSLSAMLARPDGKGIDAALVPEVIRAFEEAKRDDPRVRRYLARLFGPLGDRRAVPALIGALEDPDDETRLFVVESLGRLRDTSSVIPLLRQAESDDPGIKKMVAYTLGLIRDGRALPTLQGMLSASDPNVRWNAALALCRFQDRSGTPVIEEMLNREFLGRVRVGDAAQGEEAMSAEQQEEAMLNAIRGVVLLKERSLTPTLRALKASDPSLKVRQAAIEALGVLEGDSGGS</sequence>
<organism evidence="2 3">
    <name type="scientific">Handelsmanbacteria sp. (strain RIFCSPLOWO2_12_FULL_64_10)</name>
    <dbReference type="NCBI Taxonomy" id="1817868"/>
    <lineage>
        <taxon>Bacteria</taxon>
        <taxon>Candidatus Handelsmaniibacteriota</taxon>
    </lineage>
</organism>
<dbReference type="Proteomes" id="UP000178606">
    <property type="component" value="Unassembled WGS sequence"/>
</dbReference>
<dbReference type="Pfam" id="PF13646">
    <property type="entry name" value="HEAT_2"/>
    <property type="match status" value="1"/>
</dbReference>